<dbReference type="Gene3D" id="3.60.10.10">
    <property type="entry name" value="Endonuclease/exonuclease/phosphatase"/>
    <property type="match status" value="1"/>
</dbReference>
<comment type="caution">
    <text evidence="2">The sequence shown here is derived from an EMBL/GenBank/DDBJ whole genome shotgun (WGS) entry which is preliminary data.</text>
</comment>
<dbReference type="InterPro" id="IPR000477">
    <property type="entry name" value="RT_dom"/>
</dbReference>
<evidence type="ECO:0000313" key="3">
    <source>
        <dbReference type="Proteomes" id="UP001153954"/>
    </source>
</evidence>
<dbReference type="CDD" id="cd01650">
    <property type="entry name" value="RT_nLTR_like"/>
    <property type="match status" value="1"/>
</dbReference>
<dbReference type="Proteomes" id="UP001153954">
    <property type="component" value="Unassembled WGS sequence"/>
</dbReference>
<dbReference type="InterPro" id="IPR036691">
    <property type="entry name" value="Endo/exonu/phosph_ase_sf"/>
</dbReference>
<accession>A0AAU9UL38</accession>
<reference evidence="2" key="1">
    <citation type="submission" date="2022-03" db="EMBL/GenBank/DDBJ databases">
        <authorList>
            <person name="Tunstrom K."/>
        </authorList>
    </citation>
    <scope>NUCLEOTIDE SEQUENCE</scope>
</reference>
<organism evidence="2 3">
    <name type="scientific">Euphydryas editha</name>
    <name type="common">Edith's checkerspot</name>
    <dbReference type="NCBI Taxonomy" id="104508"/>
    <lineage>
        <taxon>Eukaryota</taxon>
        <taxon>Metazoa</taxon>
        <taxon>Ecdysozoa</taxon>
        <taxon>Arthropoda</taxon>
        <taxon>Hexapoda</taxon>
        <taxon>Insecta</taxon>
        <taxon>Pterygota</taxon>
        <taxon>Neoptera</taxon>
        <taxon>Endopterygota</taxon>
        <taxon>Lepidoptera</taxon>
        <taxon>Glossata</taxon>
        <taxon>Ditrysia</taxon>
        <taxon>Papilionoidea</taxon>
        <taxon>Nymphalidae</taxon>
        <taxon>Nymphalinae</taxon>
        <taxon>Euphydryas</taxon>
    </lineage>
</organism>
<feature type="domain" description="Reverse transcriptase" evidence="1">
    <location>
        <begin position="410"/>
        <end position="700"/>
    </location>
</feature>
<sequence length="763" mass="85953">MTQVLGNPALSTCVPGNAVSVERKLHPRRSAAWKTTRGVTVTGSKPAQMDDNATWPECLGYHGVGKQNENGQRLLEFCSKIQLCVTNTYFKGKVMRKVSWRHPRSSHWHQLDLVLTKRKDLKKVTHTRTFHSAQCDTDHSMVVSKIRLSPKKIHSSKTAGRKTLNLPKTRDPEFVESFSSTLRHQTATWDVNAPMEAEWESIKELLTRTAGEVFGYCKVKSPDWFSENLDQLQPLIDFKRQAALKYHFDPCEATRAELRTAKSSLQRTCRQFANAYWMDVCRNIQDCADVGNFRGVYAGIRMAIGPVQKKTAPLKEIDGSIITDSSRQLGRWAEHYAELYSQPAEISHVAVELIPTLPVMAELDSLPTVKDLHAAVLQLKFGKSPRIDGILTELLKLRCVLPLLHNFLGKCREEERFPQDMRDANIVTLYKGKGDRGDCNSYRGISLLSIVGKLFARVILTKLQSLAERVYPEAQCGFRSERSTTDMIFTLRQLQEKCREQNTPLIIAFVDLNKAFDRVSREGLYIALEKIGCPPKLLKLVKSFHDDMKGTVIFNGQTSEAFDMRRGVRQGCVLAPTLFGIFFSLLLKIAFGDAQQGVHLHTRADGKLFDITQLKSTHKRKDLYIDSLLFADDAAFVARTPGELRTLLDKFAYACSLFSMSINATKTVILAQGFTYQPSILLEGEPLKVVDRFCYLGSTVSNNLSLDGEIDIRIGKAATTFGRLRTRVWNNKHLTTKTKMIVDLTLSTCAVSVAYLTSRGRTE</sequence>
<dbReference type="AlphaFoldDB" id="A0AAU9UL38"/>
<dbReference type="PROSITE" id="PS50878">
    <property type="entry name" value="RT_POL"/>
    <property type="match status" value="1"/>
</dbReference>
<evidence type="ECO:0000259" key="1">
    <source>
        <dbReference type="PROSITE" id="PS50878"/>
    </source>
</evidence>
<proteinExistence type="predicted"/>
<dbReference type="PANTHER" id="PTHR47027">
    <property type="entry name" value="REVERSE TRANSCRIPTASE DOMAIN-CONTAINING PROTEIN"/>
    <property type="match status" value="1"/>
</dbReference>
<keyword evidence="3" id="KW-1185">Reference proteome</keyword>
<dbReference type="EMBL" id="CAKOGL010000020">
    <property type="protein sequence ID" value="CAH2098557.1"/>
    <property type="molecule type" value="Genomic_DNA"/>
</dbReference>
<name>A0AAU9UL38_EUPED</name>
<gene>
    <name evidence="2" type="ORF">EEDITHA_LOCUS13660</name>
</gene>
<dbReference type="PANTHER" id="PTHR47027:SF20">
    <property type="entry name" value="REVERSE TRANSCRIPTASE-LIKE PROTEIN WITH RNA-DIRECTED DNA POLYMERASE DOMAIN"/>
    <property type="match status" value="1"/>
</dbReference>
<protein>
    <recommendedName>
        <fullName evidence="1">Reverse transcriptase domain-containing protein</fullName>
    </recommendedName>
</protein>
<evidence type="ECO:0000313" key="2">
    <source>
        <dbReference type="EMBL" id="CAH2098557.1"/>
    </source>
</evidence>
<dbReference type="Pfam" id="PF00078">
    <property type="entry name" value="RVT_1"/>
    <property type="match status" value="1"/>
</dbReference>